<evidence type="ECO:0000313" key="10">
    <source>
        <dbReference type="Proteomes" id="UP001596122"/>
    </source>
</evidence>
<accession>A0ABW0GSC7</accession>
<evidence type="ECO:0000256" key="6">
    <source>
        <dbReference type="ARBA" id="ARBA00023065"/>
    </source>
</evidence>
<feature type="transmembrane region" description="Helical" evidence="8">
    <location>
        <begin position="61"/>
        <end position="80"/>
    </location>
</feature>
<evidence type="ECO:0000256" key="4">
    <source>
        <dbReference type="ARBA" id="ARBA00022692"/>
    </source>
</evidence>
<feature type="transmembrane region" description="Helical" evidence="8">
    <location>
        <begin position="423"/>
        <end position="445"/>
    </location>
</feature>
<evidence type="ECO:0000313" key="9">
    <source>
        <dbReference type="EMBL" id="MFC5382544.1"/>
    </source>
</evidence>
<proteinExistence type="predicted"/>
<evidence type="ECO:0000256" key="1">
    <source>
        <dbReference type="ARBA" id="ARBA00004651"/>
    </source>
</evidence>
<evidence type="ECO:0000256" key="7">
    <source>
        <dbReference type="ARBA" id="ARBA00023136"/>
    </source>
</evidence>
<evidence type="ECO:0000256" key="5">
    <source>
        <dbReference type="ARBA" id="ARBA00022989"/>
    </source>
</evidence>
<name>A0ABW0GSC7_9MICO</name>
<dbReference type="InterPro" id="IPR003445">
    <property type="entry name" value="Cat_transpt"/>
</dbReference>
<keyword evidence="10" id="KW-1185">Reference proteome</keyword>
<feature type="transmembrane region" description="Helical" evidence="8">
    <location>
        <begin position="310"/>
        <end position="343"/>
    </location>
</feature>
<dbReference type="PANTHER" id="PTHR32024:SF1">
    <property type="entry name" value="KTR SYSTEM POTASSIUM UPTAKE PROTEIN B"/>
    <property type="match status" value="1"/>
</dbReference>
<comment type="subcellular location">
    <subcellularLocation>
        <location evidence="1">Cell membrane</location>
        <topology evidence="1">Multi-pass membrane protein</topology>
    </subcellularLocation>
</comment>
<evidence type="ECO:0000256" key="3">
    <source>
        <dbReference type="ARBA" id="ARBA00022475"/>
    </source>
</evidence>
<sequence length="462" mass="47985">MPPRARADRGPLARRRRVRTLLHPARVIPAGFAAAVVLGTLALLTPVAVAEGAAPDGGTPLVVAVFTATSAVCVTGLVVVDTGTYWSAAGQAAILVMIQVGGFGISTLATLLALLLRRRLGLRSRLATGAATRSTPAEARSVLAGIVRITLLVEGVVAVALSLRFLLGYDMPLRRALWYGVFHAVSAFNNAGFALPEDNANLVPYATDEWVTVPVMVAVVLGGIGFPVIFEVLRRTGLPWRVSTRLVLLGTAVLLVGGTALYLVLEWENAETYAGLAGADRVWVALFMSVSARTAGFNVVDYADLDDGSLFLTTLLMFVGGGSGGTAGGIKVGTLMVLVAAVVAEGRGDPDAEVFGRRISPAVIRQALAVIGISGAVISTATVWLLAVTDAGLAPALFEVVSAYATVGLSTGITDDLPPGGDWVLVTCMFLGRIGPTTAVAALALRERGRLYRMPETHPLVG</sequence>
<feature type="transmembrane region" description="Helical" evidence="8">
    <location>
        <begin position="142"/>
        <end position="167"/>
    </location>
</feature>
<evidence type="ECO:0000256" key="8">
    <source>
        <dbReference type="SAM" id="Phobius"/>
    </source>
</evidence>
<feature type="transmembrane region" description="Helical" evidence="8">
    <location>
        <begin position="363"/>
        <end position="387"/>
    </location>
</feature>
<feature type="transmembrane region" description="Helical" evidence="8">
    <location>
        <begin position="246"/>
        <end position="265"/>
    </location>
</feature>
<dbReference type="Proteomes" id="UP001596122">
    <property type="component" value="Unassembled WGS sequence"/>
</dbReference>
<dbReference type="Pfam" id="PF02386">
    <property type="entry name" value="TrkH"/>
    <property type="match status" value="1"/>
</dbReference>
<feature type="transmembrane region" description="Helical" evidence="8">
    <location>
        <begin position="92"/>
        <end position="116"/>
    </location>
</feature>
<reference evidence="10" key="1">
    <citation type="journal article" date="2019" name="Int. J. Syst. Evol. Microbiol.">
        <title>The Global Catalogue of Microorganisms (GCM) 10K type strain sequencing project: providing services to taxonomists for standard genome sequencing and annotation.</title>
        <authorList>
            <consortium name="The Broad Institute Genomics Platform"/>
            <consortium name="The Broad Institute Genome Sequencing Center for Infectious Disease"/>
            <person name="Wu L."/>
            <person name="Ma J."/>
        </authorList>
    </citation>
    <scope>NUCLEOTIDE SEQUENCE [LARGE SCALE GENOMIC DNA]</scope>
    <source>
        <strain evidence="10">CCUG 43114</strain>
    </source>
</reference>
<keyword evidence="2" id="KW-0813">Transport</keyword>
<keyword evidence="6" id="KW-0406">Ion transport</keyword>
<dbReference type="RefSeq" id="WP_340270174.1">
    <property type="nucleotide sequence ID" value="NZ_JBBEOG010000006.1"/>
</dbReference>
<feature type="transmembrane region" description="Helical" evidence="8">
    <location>
        <begin position="176"/>
        <end position="195"/>
    </location>
</feature>
<gene>
    <name evidence="9" type="ORF">ACFPJ6_17410</name>
</gene>
<keyword evidence="7 8" id="KW-0472">Membrane</keyword>
<keyword evidence="4 8" id="KW-0812">Transmembrane</keyword>
<dbReference type="PANTHER" id="PTHR32024">
    <property type="entry name" value="TRK SYSTEM POTASSIUM UPTAKE PROTEIN TRKG-RELATED"/>
    <property type="match status" value="1"/>
</dbReference>
<keyword evidence="3" id="KW-1003">Cell membrane</keyword>
<keyword evidence="5 8" id="KW-1133">Transmembrane helix</keyword>
<dbReference type="EMBL" id="JBHSLD010000028">
    <property type="protein sequence ID" value="MFC5382544.1"/>
    <property type="molecule type" value="Genomic_DNA"/>
</dbReference>
<protein>
    <submittedName>
        <fullName evidence="9">TrkH family potassium uptake protein</fullName>
    </submittedName>
</protein>
<evidence type="ECO:0000256" key="2">
    <source>
        <dbReference type="ARBA" id="ARBA00022448"/>
    </source>
</evidence>
<feature type="transmembrane region" description="Helical" evidence="8">
    <location>
        <begin position="215"/>
        <end position="234"/>
    </location>
</feature>
<comment type="caution">
    <text evidence="9">The sequence shown here is derived from an EMBL/GenBank/DDBJ whole genome shotgun (WGS) entry which is preliminary data.</text>
</comment>
<feature type="transmembrane region" description="Helical" evidence="8">
    <location>
        <begin position="21"/>
        <end position="49"/>
    </location>
</feature>
<organism evidence="9 10">
    <name type="scientific">Aquipuribacter nitratireducens</name>
    <dbReference type="NCBI Taxonomy" id="650104"/>
    <lineage>
        <taxon>Bacteria</taxon>
        <taxon>Bacillati</taxon>
        <taxon>Actinomycetota</taxon>
        <taxon>Actinomycetes</taxon>
        <taxon>Micrococcales</taxon>
        <taxon>Intrasporangiaceae</taxon>
        <taxon>Aquipuribacter</taxon>
    </lineage>
</organism>